<keyword evidence="3" id="KW-0131">Cell cycle</keyword>
<dbReference type="RefSeq" id="XP_034014828.1">
    <property type="nucleotide sequence ID" value="XM_034155780.1"/>
</dbReference>
<comment type="similarity">
    <text evidence="1">Belongs to the ataxin-10 family.</text>
</comment>
<accession>A0A642UYK6</accession>
<dbReference type="Gene3D" id="1.25.10.10">
    <property type="entry name" value="Leucine-rich Repeat Variant"/>
    <property type="match status" value="1"/>
</dbReference>
<sequence>MEPLASIAAHLKSGQGSPDDLALLAQMVNLAAQKQLPDAAWDETVSGLVETAIESEDAQVHRVYRAMVVLARNLTQQRRPRSEVVVEQIPRYFDAAPVTEWYPLTATAYSEVVAHISKFTDLRLLSYLDRCIQANPEIPLPPIMMVIDNETSGDLPLNHPYIMESMRVHFDNLNFDELGESGKSLVASLYNVVSHEEFDSFLEGLTPAQRLTWYRLVQLLVPTTSKWTNHQLVGLLAWLKHYTLKLIPQVIQAVETSTVTETDARSLGALLDVISELCVFHVFKDGLIAYDFAIPLCQLLGTLHVHIKPATLKKSEQQPFTFPHVKSTIIEIISYMAHGSKKVQDQVRENHGLGVILSNCRIDDHNPFIKERAITAIKFLLEGNPENQRVVAELEAQESTKLDQQQLKQKIEELD</sequence>
<evidence type="ECO:0000256" key="2">
    <source>
        <dbReference type="ARBA" id="ARBA00022618"/>
    </source>
</evidence>
<evidence type="ECO:0000256" key="5">
    <source>
        <dbReference type="ARBA" id="ARBA00044801"/>
    </source>
</evidence>
<dbReference type="OrthoDB" id="379794at2759"/>
<reference evidence="8 9" key="1">
    <citation type="submission" date="2019-07" db="EMBL/GenBank/DDBJ databases">
        <title>Genome assembly of two rare yeast pathogens: Diutina rugosa and Trichomonascus ciferrii.</title>
        <authorList>
            <person name="Mixao V."/>
            <person name="Saus E."/>
            <person name="Hansen A."/>
            <person name="Lass-Flor C."/>
            <person name="Gabaldon T."/>
        </authorList>
    </citation>
    <scope>NUCLEOTIDE SEQUENCE [LARGE SCALE GENOMIC DNA]</scope>
    <source>
        <strain evidence="8 9">CBS 613</strain>
    </source>
</reference>
<evidence type="ECO:0000313" key="9">
    <source>
        <dbReference type="Proteomes" id="UP000449547"/>
    </source>
</evidence>
<dbReference type="GO" id="GO:0051301">
    <property type="term" value="P:cell division"/>
    <property type="evidence" value="ECO:0007669"/>
    <property type="project" value="UniProtKB-KW"/>
</dbReference>
<proteinExistence type="inferred from homology"/>
<keyword evidence="2" id="KW-0132">Cell division</keyword>
<evidence type="ECO:0000313" key="8">
    <source>
        <dbReference type="EMBL" id="KAA8907896.1"/>
    </source>
</evidence>
<evidence type="ECO:0000256" key="6">
    <source>
        <dbReference type="ARBA" id="ARBA00044805"/>
    </source>
</evidence>
<dbReference type="Pfam" id="PF09759">
    <property type="entry name" value="Atx10homo_assoc"/>
    <property type="match status" value="1"/>
</dbReference>
<dbReference type="InterPro" id="IPR019156">
    <property type="entry name" value="Ataxin-10_domain"/>
</dbReference>
<evidence type="ECO:0000256" key="3">
    <source>
        <dbReference type="ARBA" id="ARBA00023306"/>
    </source>
</evidence>
<dbReference type="VEuPathDB" id="FungiDB:DIURU_000306"/>
<evidence type="ECO:0000256" key="1">
    <source>
        <dbReference type="ARBA" id="ARBA00008384"/>
    </source>
</evidence>
<dbReference type="GO" id="GO:0005829">
    <property type="term" value="C:cytosol"/>
    <property type="evidence" value="ECO:0007669"/>
    <property type="project" value="TreeGrafter"/>
</dbReference>
<dbReference type="GeneID" id="54778959"/>
<comment type="function">
    <text evidence="4">May play a role in the regulation of cytokinesis.</text>
</comment>
<dbReference type="PANTHER" id="PTHR13255:SF0">
    <property type="entry name" value="ATAXIN-10"/>
    <property type="match status" value="1"/>
</dbReference>
<gene>
    <name evidence="8" type="ORF">DIURU_000306</name>
</gene>
<dbReference type="EMBL" id="SWFT01000018">
    <property type="protein sequence ID" value="KAA8907896.1"/>
    <property type="molecule type" value="Genomic_DNA"/>
</dbReference>
<feature type="domain" description="Ataxin-10" evidence="7">
    <location>
        <begin position="325"/>
        <end position="409"/>
    </location>
</feature>
<evidence type="ECO:0000259" key="7">
    <source>
        <dbReference type="Pfam" id="PF09759"/>
    </source>
</evidence>
<dbReference type="SUPFAM" id="SSF48371">
    <property type="entry name" value="ARM repeat"/>
    <property type="match status" value="1"/>
</dbReference>
<organism evidence="8 9">
    <name type="scientific">Diutina rugosa</name>
    <name type="common">Yeast</name>
    <name type="synonym">Candida rugosa</name>
    <dbReference type="NCBI Taxonomy" id="5481"/>
    <lineage>
        <taxon>Eukaryota</taxon>
        <taxon>Fungi</taxon>
        <taxon>Dikarya</taxon>
        <taxon>Ascomycota</taxon>
        <taxon>Saccharomycotina</taxon>
        <taxon>Pichiomycetes</taxon>
        <taxon>Debaryomycetaceae</taxon>
        <taxon>Diutina</taxon>
    </lineage>
</organism>
<dbReference type="PANTHER" id="PTHR13255">
    <property type="entry name" value="ATAXIN-10"/>
    <property type="match status" value="1"/>
</dbReference>
<dbReference type="InterPro" id="IPR051374">
    <property type="entry name" value="Ataxin-10/CTR86_families"/>
</dbReference>
<evidence type="ECO:0000256" key="4">
    <source>
        <dbReference type="ARBA" id="ARBA00044746"/>
    </source>
</evidence>
<dbReference type="Proteomes" id="UP000449547">
    <property type="component" value="Unassembled WGS sequence"/>
</dbReference>
<dbReference type="InterPro" id="IPR016024">
    <property type="entry name" value="ARM-type_fold"/>
</dbReference>
<keyword evidence="9" id="KW-1185">Reference proteome</keyword>
<name>A0A642UYK6_DIURU</name>
<dbReference type="InterPro" id="IPR011989">
    <property type="entry name" value="ARM-like"/>
</dbReference>
<dbReference type="AlphaFoldDB" id="A0A642UYK6"/>
<comment type="caution">
    <text evidence="8">The sequence shown here is derived from an EMBL/GenBank/DDBJ whole genome shotgun (WGS) entry which is preliminary data.</text>
</comment>
<protein>
    <recommendedName>
        <fullName evidence="5">Ataxin-10 homolog</fullName>
    </recommendedName>
    <alternativeName>
        <fullName evidence="6">Copper transport protein 86</fullName>
    </alternativeName>
</protein>